<accession>A0A291MYF4</accession>
<dbReference type="Pfam" id="PF10014">
    <property type="entry name" value="2OG-Fe_Oxy_2"/>
    <property type="match status" value="1"/>
</dbReference>
<dbReference type="EMBL" id="CP023741">
    <property type="protein sequence ID" value="ATI80031.1"/>
    <property type="molecule type" value="Genomic_DNA"/>
</dbReference>
<dbReference type="Gene3D" id="2.60.120.620">
    <property type="entry name" value="q2cbj1_9rhob like domain"/>
    <property type="match status" value="1"/>
</dbReference>
<organism evidence="1 2">
    <name type="scientific">Sphingobium yanoikuyae</name>
    <name type="common">Sphingomonas yanoikuyae</name>
    <dbReference type="NCBI Taxonomy" id="13690"/>
    <lineage>
        <taxon>Bacteria</taxon>
        <taxon>Pseudomonadati</taxon>
        <taxon>Pseudomonadota</taxon>
        <taxon>Alphaproteobacteria</taxon>
        <taxon>Sphingomonadales</taxon>
        <taxon>Sphingomonadaceae</taxon>
        <taxon>Sphingobium</taxon>
    </lineage>
</organism>
<dbReference type="KEGG" id="sya:A6768_08460"/>
<dbReference type="InterPro" id="IPR018724">
    <property type="entry name" value="2OG-Fe_dioxygenase"/>
</dbReference>
<protein>
    <submittedName>
        <fullName evidence="1">Uncharacterized protein</fullName>
    </submittedName>
</protein>
<evidence type="ECO:0000313" key="1">
    <source>
        <dbReference type="EMBL" id="ATI80031.1"/>
    </source>
</evidence>
<sequence>MAARLVEIGYFHQPVDALRDLIGGIDLEQFATFAAPWDWMPLDEYMAGRCRYRHRRHTASCFRDDEIVWKPHQTHYESTNNNSLNGGGPKVRVRKCEFAGYPLIHRIISTCNQIFSGC</sequence>
<name>A0A291MYF4_SPHYA</name>
<evidence type="ECO:0000313" key="2">
    <source>
        <dbReference type="Proteomes" id="UP000219422"/>
    </source>
</evidence>
<dbReference type="GO" id="GO:0051213">
    <property type="term" value="F:dioxygenase activity"/>
    <property type="evidence" value="ECO:0007669"/>
    <property type="project" value="InterPro"/>
</dbReference>
<gene>
    <name evidence="1" type="ORF">A6768_08460</name>
</gene>
<reference evidence="1 2" key="1">
    <citation type="submission" date="2017-10" db="EMBL/GenBank/DDBJ databases">
        <title>Sphingobium yanoikuyae S72.</title>
        <authorList>
            <person name="Sanchez E."/>
            <person name="Bustos P."/>
            <person name="Mendoza P."/>
            <person name="Guo X."/>
            <person name="Mendoza A."/>
        </authorList>
    </citation>
    <scope>NUCLEOTIDE SEQUENCE [LARGE SCALE GENOMIC DNA]</scope>
    <source>
        <strain evidence="1 2">S72</strain>
    </source>
</reference>
<dbReference type="AlphaFoldDB" id="A0A291MYF4"/>
<dbReference type="Proteomes" id="UP000219422">
    <property type="component" value="Chromosome"/>
</dbReference>
<proteinExistence type="predicted"/>